<sequence length="163" mass="19237">MPHSKKTAPKRQRQSDDVVHMEPPSDHPLFQYFSRIDDLNNYIFNFSERKEISPRIFKHLGIDFSNESGRMLAQQHVIDTMALNHMSRNIQREEEEQAPPPQAQEPQEDQAGPSEQPSMRDMIQVLLRIEQNQANMDTHLTRVDQRLSRIEQYLEIDEDKDQD</sequence>
<organism evidence="2 3">
    <name type="scientific">Stylosanthes scabra</name>
    <dbReference type="NCBI Taxonomy" id="79078"/>
    <lineage>
        <taxon>Eukaryota</taxon>
        <taxon>Viridiplantae</taxon>
        <taxon>Streptophyta</taxon>
        <taxon>Embryophyta</taxon>
        <taxon>Tracheophyta</taxon>
        <taxon>Spermatophyta</taxon>
        <taxon>Magnoliopsida</taxon>
        <taxon>eudicotyledons</taxon>
        <taxon>Gunneridae</taxon>
        <taxon>Pentapetalae</taxon>
        <taxon>rosids</taxon>
        <taxon>fabids</taxon>
        <taxon>Fabales</taxon>
        <taxon>Fabaceae</taxon>
        <taxon>Papilionoideae</taxon>
        <taxon>50 kb inversion clade</taxon>
        <taxon>dalbergioids sensu lato</taxon>
        <taxon>Dalbergieae</taxon>
        <taxon>Pterocarpus clade</taxon>
        <taxon>Stylosanthes</taxon>
    </lineage>
</organism>
<proteinExistence type="predicted"/>
<name>A0ABU6YVD7_9FABA</name>
<dbReference type="Proteomes" id="UP001341840">
    <property type="component" value="Unassembled WGS sequence"/>
</dbReference>
<feature type="compositionally biased region" description="Basic and acidic residues" evidence="1">
    <location>
        <begin position="13"/>
        <end position="24"/>
    </location>
</feature>
<reference evidence="2 3" key="1">
    <citation type="journal article" date="2023" name="Plants (Basel)">
        <title>Bridging the Gap: Combining Genomics and Transcriptomics Approaches to Understand Stylosanthes scabra, an Orphan Legume from the Brazilian Caatinga.</title>
        <authorList>
            <person name="Ferreira-Neto J.R.C."/>
            <person name="da Silva M.D."/>
            <person name="Binneck E."/>
            <person name="de Melo N.F."/>
            <person name="da Silva R.H."/>
            <person name="de Melo A.L.T.M."/>
            <person name="Pandolfi V."/>
            <person name="Bustamante F.O."/>
            <person name="Brasileiro-Vidal A.C."/>
            <person name="Benko-Iseppon A.M."/>
        </authorList>
    </citation>
    <scope>NUCLEOTIDE SEQUENCE [LARGE SCALE GENOMIC DNA]</scope>
    <source>
        <tissue evidence="2">Leaves</tissue>
    </source>
</reference>
<comment type="caution">
    <text evidence="2">The sequence shown here is derived from an EMBL/GenBank/DDBJ whole genome shotgun (WGS) entry which is preliminary data.</text>
</comment>
<dbReference type="EMBL" id="JASCZI010244144">
    <property type="protein sequence ID" value="MED6213931.1"/>
    <property type="molecule type" value="Genomic_DNA"/>
</dbReference>
<evidence type="ECO:0000313" key="3">
    <source>
        <dbReference type="Proteomes" id="UP001341840"/>
    </source>
</evidence>
<evidence type="ECO:0000256" key="1">
    <source>
        <dbReference type="SAM" id="MobiDB-lite"/>
    </source>
</evidence>
<protein>
    <submittedName>
        <fullName evidence="2">Uncharacterized protein</fullName>
    </submittedName>
</protein>
<evidence type="ECO:0000313" key="2">
    <source>
        <dbReference type="EMBL" id="MED6213931.1"/>
    </source>
</evidence>
<feature type="compositionally biased region" description="Basic residues" evidence="1">
    <location>
        <begin position="1"/>
        <end position="12"/>
    </location>
</feature>
<accession>A0ABU6YVD7</accession>
<gene>
    <name evidence="2" type="ORF">PIB30_098220</name>
</gene>
<keyword evidence="3" id="KW-1185">Reference proteome</keyword>
<feature type="region of interest" description="Disordered" evidence="1">
    <location>
        <begin position="86"/>
        <end position="121"/>
    </location>
</feature>
<feature type="region of interest" description="Disordered" evidence="1">
    <location>
        <begin position="1"/>
        <end position="24"/>
    </location>
</feature>